<dbReference type="Pfam" id="PF00672">
    <property type="entry name" value="HAMP"/>
    <property type="match status" value="1"/>
</dbReference>
<dbReference type="InterPro" id="IPR005467">
    <property type="entry name" value="His_kinase_dom"/>
</dbReference>
<dbReference type="PROSITE" id="PS50885">
    <property type="entry name" value="HAMP"/>
    <property type="match status" value="1"/>
</dbReference>
<evidence type="ECO:0000256" key="13">
    <source>
        <dbReference type="ARBA" id="ARBA00023136"/>
    </source>
</evidence>
<evidence type="ECO:0000256" key="4">
    <source>
        <dbReference type="ARBA" id="ARBA00022475"/>
    </source>
</evidence>
<dbReference type="CDD" id="cd00082">
    <property type="entry name" value="HisKA"/>
    <property type="match status" value="1"/>
</dbReference>
<dbReference type="SUPFAM" id="SSF55874">
    <property type="entry name" value="ATPase domain of HSP90 chaperone/DNA topoisomerase II/histidine kinase"/>
    <property type="match status" value="1"/>
</dbReference>
<dbReference type="Pfam" id="PF00512">
    <property type="entry name" value="HisKA"/>
    <property type="match status" value="1"/>
</dbReference>
<dbReference type="InterPro" id="IPR003661">
    <property type="entry name" value="HisK_dim/P_dom"/>
</dbReference>
<dbReference type="SUPFAM" id="SSF158472">
    <property type="entry name" value="HAMP domain-like"/>
    <property type="match status" value="1"/>
</dbReference>
<dbReference type="Gene3D" id="3.30.450.20">
    <property type="entry name" value="PAS domain"/>
    <property type="match status" value="1"/>
</dbReference>
<organism evidence="17 18">
    <name type="scientific">Paenibacillus foliorum</name>
    <dbReference type="NCBI Taxonomy" id="2654974"/>
    <lineage>
        <taxon>Bacteria</taxon>
        <taxon>Bacillati</taxon>
        <taxon>Bacillota</taxon>
        <taxon>Bacilli</taxon>
        <taxon>Bacillales</taxon>
        <taxon>Paenibacillaceae</taxon>
        <taxon>Paenibacillus</taxon>
    </lineage>
</organism>
<evidence type="ECO:0000256" key="1">
    <source>
        <dbReference type="ARBA" id="ARBA00000085"/>
    </source>
</evidence>
<dbReference type="SUPFAM" id="SSF47384">
    <property type="entry name" value="Homodimeric domain of signal transducing histidine kinase"/>
    <property type="match status" value="1"/>
</dbReference>
<dbReference type="AlphaFoldDB" id="A0A972GVX3"/>
<dbReference type="SMART" id="SM00304">
    <property type="entry name" value="HAMP"/>
    <property type="match status" value="1"/>
</dbReference>
<dbReference type="FunFam" id="1.10.287.130:FF:000001">
    <property type="entry name" value="Two-component sensor histidine kinase"/>
    <property type="match status" value="1"/>
</dbReference>
<proteinExistence type="predicted"/>
<comment type="subcellular location">
    <subcellularLocation>
        <location evidence="2">Cell membrane</location>
        <topology evidence="2">Multi-pass membrane protein</topology>
    </subcellularLocation>
</comment>
<keyword evidence="5" id="KW-0597">Phosphoprotein</keyword>
<evidence type="ECO:0000256" key="6">
    <source>
        <dbReference type="ARBA" id="ARBA00022679"/>
    </source>
</evidence>
<evidence type="ECO:0000259" key="15">
    <source>
        <dbReference type="PROSITE" id="PS50109"/>
    </source>
</evidence>
<dbReference type="EC" id="2.7.13.3" evidence="3"/>
<evidence type="ECO:0000256" key="11">
    <source>
        <dbReference type="ARBA" id="ARBA00022989"/>
    </source>
</evidence>
<keyword evidence="12" id="KW-0902">Two-component regulatory system</keyword>
<protein>
    <recommendedName>
        <fullName evidence="3">histidine kinase</fullName>
        <ecNumber evidence="3">2.7.13.3</ecNumber>
    </recommendedName>
</protein>
<dbReference type="InterPro" id="IPR003594">
    <property type="entry name" value="HATPase_dom"/>
</dbReference>
<dbReference type="GO" id="GO:0000155">
    <property type="term" value="F:phosphorelay sensor kinase activity"/>
    <property type="evidence" value="ECO:0007669"/>
    <property type="project" value="InterPro"/>
</dbReference>
<dbReference type="SMART" id="SM00387">
    <property type="entry name" value="HATPase_c"/>
    <property type="match status" value="1"/>
</dbReference>
<dbReference type="InterPro" id="IPR003660">
    <property type="entry name" value="HAMP_dom"/>
</dbReference>
<keyword evidence="8" id="KW-0547">Nucleotide-binding</keyword>
<feature type="transmembrane region" description="Helical" evidence="14">
    <location>
        <begin position="172"/>
        <end position="192"/>
    </location>
</feature>
<dbReference type="PANTHER" id="PTHR45528:SF1">
    <property type="entry name" value="SENSOR HISTIDINE KINASE CPXA"/>
    <property type="match status" value="1"/>
</dbReference>
<dbReference type="Gene3D" id="3.30.565.10">
    <property type="entry name" value="Histidine kinase-like ATPase, C-terminal domain"/>
    <property type="match status" value="1"/>
</dbReference>
<evidence type="ECO:0000256" key="9">
    <source>
        <dbReference type="ARBA" id="ARBA00022777"/>
    </source>
</evidence>
<accession>A0A972GVX3</accession>
<feature type="domain" description="HAMP" evidence="16">
    <location>
        <begin position="193"/>
        <end position="245"/>
    </location>
</feature>
<keyword evidence="4" id="KW-1003">Cell membrane</keyword>
<evidence type="ECO:0000256" key="5">
    <source>
        <dbReference type="ARBA" id="ARBA00022553"/>
    </source>
</evidence>
<dbReference type="InterPro" id="IPR050398">
    <property type="entry name" value="HssS/ArlS-like"/>
</dbReference>
<keyword evidence="18" id="KW-1185">Reference proteome</keyword>
<keyword evidence="7 14" id="KW-0812">Transmembrane</keyword>
<dbReference type="EMBL" id="WHOD01000128">
    <property type="protein sequence ID" value="NOU97894.1"/>
    <property type="molecule type" value="Genomic_DNA"/>
</dbReference>
<keyword evidence="10" id="KW-0067">ATP-binding</keyword>
<evidence type="ECO:0000256" key="10">
    <source>
        <dbReference type="ARBA" id="ARBA00022840"/>
    </source>
</evidence>
<feature type="domain" description="Histidine kinase" evidence="15">
    <location>
        <begin position="253"/>
        <end position="469"/>
    </location>
</feature>
<keyword evidence="9" id="KW-0418">Kinase</keyword>
<dbReference type="CDD" id="cd06225">
    <property type="entry name" value="HAMP"/>
    <property type="match status" value="1"/>
</dbReference>
<comment type="catalytic activity">
    <reaction evidence="1">
        <text>ATP + protein L-histidine = ADP + protein N-phospho-L-histidine.</text>
        <dbReference type="EC" id="2.7.13.3"/>
    </reaction>
</comment>
<dbReference type="Proteomes" id="UP000641588">
    <property type="component" value="Unassembled WGS sequence"/>
</dbReference>
<evidence type="ECO:0000313" key="17">
    <source>
        <dbReference type="EMBL" id="NOU97894.1"/>
    </source>
</evidence>
<dbReference type="Gene3D" id="1.10.287.130">
    <property type="match status" value="1"/>
</dbReference>
<evidence type="ECO:0000256" key="2">
    <source>
        <dbReference type="ARBA" id="ARBA00004651"/>
    </source>
</evidence>
<evidence type="ECO:0000256" key="14">
    <source>
        <dbReference type="SAM" id="Phobius"/>
    </source>
</evidence>
<dbReference type="PANTHER" id="PTHR45528">
    <property type="entry name" value="SENSOR HISTIDINE KINASE CPXA"/>
    <property type="match status" value="1"/>
</dbReference>
<evidence type="ECO:0000259" key="16">
    <source>
        <dbReference type="PROSITE" id="PS50885"/>
    </source>
</evidence>
<name>A0A972GVX3_9BACL</name>
<dbReference type="Gene3D" id="1.10.8.500">
    <property type="entry name" value="HAMP domain in histidine kinase"/>
    <property type="match status" value="1"/>
</dbReference>
<keyword evidence="6" id="KW-0808">Transferase</keyword>
<evidence type="ECO:0000256" key="7">
    <source>
        <dbReference type="ARBA" id="ARBA00022692"/>
    </source>
</evidence>
<dbReference type="InterPro" id="IPR036890">
    <property type="entry name" value="HATPase_C_sf"/>
</dbReference>
<keyword evidence="11 14" id="KW-1133">Transmembrane helix</keyword>
<evidence type="ECO:0000256" key="3">
    <source>
        <dbReference type="ARBA" id="ARBA00012438"/>
    </source>
</evidence>
<dbReference type="InterPro" id="IPR004358">
    <property type="entry name" value="Sig_transdc_His_kin-like_C"/>
</dbReference>
<evidence type="ECO:0000313" key="18">
    <source>
        <dbReference type="Proteomes" id="UP000641588"/>
    </source>
</evidence>
<keyword evidence="13 14" id="KW-0472">Membrane</keyword>
<gene>
    <name evidence="17" type="ORF">GC093_32405</name>
</gene>
<dbReference type="Pfam" id="PF02518">
    <property type="entry name" value="HATPase_c"/>
    <property type="match status" value="1"/>
</dbReference>
<feature type="transmembrane region" description="Helical" evidence="14">
    <location>
        <begin position="12"/>
        <end position="34"/>
    </location>
</feature>
<dbReference type="GO" id="GO:0005524">
    <property type="term" value="F:ATP binding"/>
    <property type="evidence" value="ECO:0007669"/>
    <property type="project" value="UniProtKB-KW"/>
</dbReference>
<dbReference type="InterPro" id="IPR036097">
    <property type="entry name" value="HisK_dim/P_sf"/>
</dbReference>
<evidence type="ECO:0000256" key="12">
    <source>
        <dbReference type="ARBA" id="ARBA00023012"/>
    </source>
</evidence>
<evidence type="ECO:0000256" key="8">
    <source>
        <dbReference type="ARBA" id="ARBA00022741"/>
    </source>
</evidence>
<dbReference type="CDD" id="cd00075">
    <property type="entry name" value="HATPase"/>
    <property type="match status" value="1"/>
</dbReference>
<dbReference type="PROSITE" id="PS50109">
    <property type="entry name" value="HIS_KIN"/>
    <property type="match status" value="1"/>
</dbReference>
<comment type="caution">
    <text evidence="17">The sequence shown here is derived from an EMBL/GenBank/DDBJ whole genome shotgun (WGS) entry which is preliminary data.</text>
</comment>
<reference evidence="17" key="1">
    <citation type="submission" date="2019-10" db="EMBL/GenBank/DDBJ databases">
        <title>Description of Paenibacillus glebae sp. nov.</title>
        <authorList>
            <person name="Carlier A."/>
            <person name="Qi S."/>
        </authorList>
    </citation>
    <scope>NUCLEOTIDE SEQUENCE</scope>
    <source>
        <strain evidence="17">LMG 31456</strain>
    </source>
</reference>
<dbReference type="SMART" id="SM00388">
    <property type="entry name" value="HisKA"/>
    <property type="match status" value="1"/>
</dbReference>
<dbReference type="PRINTS" id="PR00344">
    <property type="entry name" value="BCTRLSENSOR"/>
</dbReference>
<sequence length="473" mass="52411">MMIKAGMKRLVVSHYFLVVLLTLILVESVFIYSVRTYYYNTISNQLSNHAQVSASFYNKFHANLNVMLLDTQLADITDSFAHNNAELQVISTQGTILTSSSGFSVREQLFTKDVQAAAQGATSRWIGDNPGTLERIMAVSTPLQSNGQSIAVLRYITSLEAVDRVIRTLSGIALLIGLIILATVTLISIALANSIVKPLHHITTASSLMAKGRFDTRIDETYRYELGELAQTLNYMAEEIVKTDNLKNDFISSISHELRTPLTSIKGWSETILLGDLQDINVTKRGLKIISKETDRLVGLVEELLDFSRLEQKQLVLEVKQTNILELLNEVILQLTTKASIKNNSLRLINNAPENSIIPGDENRLKQVFINLVDNAVKFAHPDTTIDVSLLVEREYYVIRVRDQGIGIPAEHINKVTGKFYQVNPGGGGTGLGLSICKEIINLHGGTLTLESIQEPQGTEVAVRLPITQVLRQ</sequence>
<dbReference type="GO" id="GO:0005886">
    <property type="term" value="C:plasma membrane"/>
    <property type="evidence" value="ECO:0007669"/>
    <property type="project" value="UniProtKB-SubCell"/>
</dbReference>